<organism evidence="7 8">
    <name type="scientific">Phycicoccus avicenniae</name>
    <dbReference type="NCBI Taxonomy" id="2828860"/>
    <lineage>
        <taxon>Bacteria</taxon>
        <taxon>Bacillati</taxon>
        <taxon>Actinomycetota</taxon>
        <taxon>Actinomycetes</taxon>
        <taxon>Micrococcales</taxon>
        <taxon>Intrasporangiaceae</taxon>
        <taxon>Phycicoccus</taxon>
    </lineage>
</organism>
<dbReference type="CDD" id="cd03230">
    <property type="entry name" value="ABC_DR_subfamily_A"/>
    <property type="match status" value="1"/>
</dbReference>
<evidence type="ECO:0000313" key="8">
    <source>
        <dbReference type="Proteomes" id="UP000677016"/>
    </source>
</evidence>
<dbReference type="SUPFAM" id="SSF52540">
    <property type="entry name" value="P-loop containing nucleoside triphosphate hydrolases"/>
    <property type="match status" value="1"/>
</dbReference>
<dbReference type="PROSITE" id="PS00211">
    <property type="entry name" value="ABC_TRANSPORTER_1"/>
    <property type="match status" value="1"/>
</dbReference>
<keyword evidence="5" id="KW-0046">Antibiotic resistance</keyword>
<reference evidence="7" key="1">
    <citation type="submission" date="2021-04" db="EMBL/GenBank/DDBJ databases">
        <title>Phycicoccus avicenniae sp. nov., a novel endophytic actinomycetes isolated from branch of Avicennia mariana.</title>
        <authorList>
            <person name="Tuo L."/>
        </authorList>
    </citation>
    <scope>NUCLEOTIDE SEQUENCE</scope>
    <source>
        <strain evidence="7">BSK3Z-2</strain>
    </source>
</reference>
<evidence type="ECO:0000256" key="4">
    <source>
        <dbReference type="ARBA" id="ARBA00022840"/>
    </source>
</evidence>
<dbReference type="GO" id="GO:0005524">
    <property type="term" value="F:ATP binding"/>
    <property type="evidence" value="ECO:0007669"/>
    <property type="project" value="UniProtKB-KW"/>
</dbReference>
<dbReference type="AlphaFoldDB" id="A0A941D8Y7"/>
<dbReference type="GO" id="GO:0046677">
    <property type="term" value="P:response to antibiotic"/>
    <property type="evidence" value="ECO:0007669"/>
    <property type="project" value="UniProtKB-KW"/>
</dbReference>
<dbReference type="PROSITE" id="PS50893">
    <property type="entry name" value="ABC_TRANSPORTER_2"/>
    <property type="match status" value="1"/>
</dbReference>
<evidence type="ECO:0000256" key="2">
    <source>
        <dbReference type="ARBA" id="ARBA00022448"/>
    </source>
</evidence>
<dbReference type="InterPro" id="IPR017871">
    <property type="entry name" value="ABC_transporter-like_CS"/>
</dbReference>
<dbReference type="EMBL" id="JAGSNF010000019">
    <property type="protein sequence ID" value="MBR7744279.1"/>
    <property type="molecule type" value="Genomic_DNA"/>
</dbReference>
<dbReference type="Pfam" id="PF00005">
    <property type="entry name" value="ABC_tran"/>
    <property type="match status" value="1"/>
</dbReference>
<keyword evidence="3" id="KW-0547">Nucleotide-binding</keyword>
<keyword evidence="2" id="KW-0813">Transport</keyword>
<dbReference type="PANTHER" id="PTHR42711:SF16">
    <property type="entry name" value="ABC TRANSPORTER ATP-BINDING PROTEIN"/>
    <property type="match status" value="1"/>
</dbReference>
<dbReference type="GO" id="GO:0016887">
    <property type="term" value="F:ATP hydrolysis activity"/>
    <property type="evidence" value="ECO:0007669"/>
    <property type="project" value="InterPro"/>
</dbReference>
<dbReference type="GO" id="GO:0005886">
    <property type="term" value="C:plasma membrane"/>
    <property type="evidence" value="ECO:0007669"/>
    <property type="project" value="UniProtKB-SubCell"/>
</dbReference>
<sequence length="312" mass="33152">MTTPEPLVEVIDLRKSYGAVRAVDGVSMTVDRGEIHGVLGPNGAGKTTTVESIAGLRTPDSGTVRVAGTDPAADRARTTRLVGVQLQEARLQPKIRVGEALTLWSALYPDPVPWRELAARLRLDGLLDRRFDDLSGGQRQRLSIALALVGRPELVVLDELTTGLDPQARRETWSLVRETRDRGTTVLLVTHSMEEAQQLCDRVTVIAGGRDCATGTPAELVGGADAATVTSFVPSGPLSLDEVAALPGVATVRAEGDRVVVGGSEDLALELVGWLEGRGVVPRRLRVAEGSLDDAYLTLVSDPAATTEEATR</sequence>
<evidence type="ECO:0000259" key="6">
    <source>
        <dbReference type="PROSITE" id="PS50893"/>
    </source>
</evidence>
<keyword evidence="4 7" id="KW-0067">ATP-binding</keyword>
<comment type="caution">
    <text evidence="7">The sequence shown here is derived from an EMBL/GenBank/DDBJ whole genome shotgun (WGS) entry which is preliminary data.</text>
</comment>
<dbReference type="InterPro" id="IPR027417">
    <property type="entry name" value="P-loop_NTPase"/>
</dbReference>
<dbReference type="SMART" id="SM00382">
    <property type="entry name" value="AAA"/>
    <property type="match status" value="1"/>
</dbReference>
<name>A0A941D8Y7_9MICO</name>
<evidence type="ECO:0000256" key="3">
    <source>
        <dbReference type="ARBA" id="ARBA00022741"/>
    </source>
</evidence>
<dbReference type="InterPro" id="IPR003439">
    <property type="entry name" value="ABC_transporter-like_ATP-bd"/>
</dbReference>
<evidence type="ECO:0000256" key="5">
    <source>
        <dbReference type="ARBA" id="ARBA00023251"/>
    </source>
</evidence>
<feature type="domain" description="ABC transporter" evidence="6">
    <location>
        <begin position="8"/>
        <end position="233"/>
    </location>
</feature>
<dbReference type="PANTHER" id="PTHR42711">
    <property type="entry name" value="ABC TRANSPORTER ATP-BINDING PROTEIN"/>
    <property type="match status" value="1"/>
</dbReference>
<dbReference type="InterPro" id="IPR050763">
    <property type="entry name" value="ABC_transporter_ATP-binding"/>
</dbReference>
<comment type="subcellular location">
    <subcellularLocation>
        <location evidence="1">Cell membrane</location>
        <topology evidence="1">Peripheral membrane protein</topology>
    </subcellularLocation>
</comment>
<dbReference type="InterPro" id="IPR003593">
    <property type="entry name" value="AAA+_ATPase"/>
</dbReference>
<dbReference type="Gene3D" id="3.40.50.300">
    <property type="entry name" value="P-loop containing nucleotide triphosphate hydrolases"/>
    <property type="match status" value="1"/>
</dbReference>
<proteinExistence type="predicted"/>
<keyword evidence="8" id="KW-1185">Reference proteome</keyword>
<accession>A0A941D8Y7</accession>
<gene>
    <name evidence="7" type="ORF">KC207_13370</name>
</gene>
<protein>
    <submittedName>
        <fullName evidence="7">ABC transporter ATP-binding protein</fullName>
    </submittedName>
</protein>
<dbReference type="Proteomes" id="UP000677016">
    <property type="component" value="Unassembled WGS sequence"/>
</dbReference>
<evidence type="ECO:0000313" key="7">
    <source>
        <dbReference type="EMBL" id="MBR7744279.1"/>
    </source>
</evidence>
<dbReference type="RefSeq" id="WP_211603802.1">
    <property type="nucleotide sequence ID" value="NZ_JAGSNF010000019.1"/>
</dbReference>
<evidence type="ECO:0000256" key="1">
    <source>
        <dbReference type="ARBA" id="ARBA00004202"/>
    </source>
</evidence>